<name>A0A6C0ENY5_9ZZZZ</name>
<accession>A0A6C0ENY5</accession>
<proteinExistence type="predicted"/>
<evidence type="ECO:0000313" key="2">
    <source>
        <dbReference type="EMBL" id="QHT29065.1"/>
    </source>
</evidence>
<evidence type="ECO:0008006" key="3">
    <source>
        <dbReference type="Google" id="ProtNLM"/>
    </source>
</evidence>
<dbReference type="Pfam" id="PF02585">
    <property type="entry name" value="PIG-L"/>
    <property type="match status" value="1"/>
</dbReference>
<feature type="transmembrane region" description="Helical" evidence="1">
    <location>
        <begin position="195"/>
        <end position="215"/>
    </location>
</feature>
<dbReference type="AlphaFoldDB" id="A0A6C0ENY5"/>
<organism evidence="2">
    <name type="scientific">viral metagenome</name>
    <dbReference type="NCBI Taxonomy" id="1070528"/>
    <lineage>
        <taxon>unclassified sequences</taxon>
        <taxon>metagenomes</taxon>
        <taxon>organismal metagenomes</taxon>
    </lineage>
</organism>
<dbReference type="InterPro" id="IPR024078">
    <property type="entry name" value="LmbE-like_dom_sf"/>
</dbReference>
<dbReference type="InterPro" id="IPR003737">
    <property type="entry name" value="GlcNAc_PI_deacetylase-related"/>
</dbReference>
<keyword evidence="1" id="KW-0812">Transmembrane</keyword>
<dbReference type="SUPFAM" id="SSF102588">
    <property type="entry name" value="LmbE-like"/>
    <property type="match status" value="1"/>
</dbReference>
<sequence>MEKQSYHLFISPHLDDVIFSLTSYIKNLNKPSIIVTLFTQSNNTLLKTLKGDYYLYGDYQTRTSEDYQTINKLNRTIIVKHLNFPEALFRKTTYNLYSAINDPITQKINTLINEYNVKTIYFPLGVGFHPDHTITYNLNQYYKKKCIIKFYFDYPYTTMRLAENARLSQLGIFNKLDFNDVVLFYRNPINQSCPIFIRLLNIIYFLFIIGLNYIFNFFKIPPKYKLDTYQIDVDKKFIIMKGYTTQIKPIFGSVSNLYNTLSKYPYEKIIEFKDIE</sequence>
<evidence type="ECO:0000256" key="1">
    <source>
        <dbReference type="SAM" id="Phobius"/>
    </source>
</evidence>
<keyword evidence="1" id="KW-1133">Transmembrane helix</keyword>
<reference evidence="2" key="1">
    <citation type="journal article" date="2020" name="Nature">
        <title>Giant virus diversity and host interactions through global metagenomics.</title>
        <authorList>
            <person name="Schulz F."/>
            <person name="Roux S."/>
            <person name="Paez-Espino D."/>
            <person name="Jungbluth S."/>
            <person name="Walsh D.A."/>
            <person name="Denef V.J."/>
            <person name="McMahon K.D."/>
            <person name="Konstantinidis K.T."/>
            <person name="Eloe-Fadrosh E.A."/>
            <person name="Kyrpides N.C."/>
            <person name="Woyke T."/>
        </authorList>
    </citation>
    <scope>NUCLEOTIDE SEQUENCE</scope>
    <source>
        <strain evidence="2">GVMAG-M-3300001351-8</strain>
    </source>
</reference>
<dbReference type="Gene3D" id="3.40.50.10320">
    <property type="entry name" value="LmbE-like"/>
    <property type="match status" value="1"/>
</dbReference>
<dbReference type="EMBL" id="MN738868">
    <property type="protein sequence ID" value="QHT29065.1"/>
    <property type="molecule type" value="Genomic_DNA"/>
</dbReference>
<protein>
    <recommendedName>
        <fullName evidence="3">N-acetylglucosaminylphosphatidylinositol deacetylase</fullName>
    </recommendedName>
</protein>
<keyword evidence="1" id="KW-0472">Membrane</keyword>